<dbReference type="Gene3D" id="3.40.50.1460">
    <property type="match status" value="1"/>
</dbReference>
<dbReference type="GO" id="GO:0006915">
    <property type="term" value="P:apoptotic process"/>
    <property type="evidence" value="ECO:0007669"/>
    <property type="project" value="UniProtKB-KW"/>
</dbReference>
<organism evidence="8 9">
    <name type="scientific">Patella caerulea</name>
    <name type="common">Rayed Mediterranean limpet</name>
    <dbReference type="NCBI Taxonomy" id="87958"/>
    <lineage>
        <taxon>Eukaryota</taxon>
        <taxon>Metazoa</taxon>
        <taxon>Spiralia</taxon>
        <taxon>Lophotrochozoa</taxon>
        <taxon>Mollusca</taxon>
        <taxon>Gastropoda</taxon>
        <taxon>Patellogastropoda</taxon>
        <taxon>Patelloidea</taxon>
        <taxon>Patellidae</taxon>
        <taxon>Patella</taxon>
    </lineage>
</organism>
<evidence type="ECO:0000256" key="2">
    <source>
        <dbReference type="ARBA" id="ARBA00022670"/>
    </source>
</evidence>
<dbReference type="InterPro" id="IPR001309">
    <property type="entry name" value="Pept_C14_p20"/>
</dbReference>
<dbReference type="EMBL" id="JAZGQO010000014">
    <property type="protein sequence ID" value="KAK6170502.1"/>
    <property type="molecule type" value="Genomic_DNA"/>
</dbReference>
<dbReference type="InterPro" id="IPR011600">
    <property type="entry name" value="Pept_C14_caspase"/>
</dbReference>
<dbReference type="SUPFAM" id="SSF52129">
    <property type="entry name" value="Caspase-like"/>
    <property type="match status" value="1"/>
</dbReference>
<keyword evidence="2" id="KW-0645">Protease</keyword>
<protein>
    <submittedName>
        <fullName evidence="8">Uncharacterized protein</fullName>
    </submittedName>
</protein>
<dbReference type="CDD" id="cd00032">
    <property type="entry name" value="CASc"/>
    <property type="match status" value="1"/>
</dbReference>
<sequence>MNHQRRGKAVVINNVNFSPTARLRRRDGSRQDYDSISKCMRSLRFEVEAHEDKGKDEILKIFEKVANEDHSNADCLLVSLMSHGGEEGICGNDYNRYQGTGLLTLNDITEPFKGDRCPTLVGKPKIFILNACRGDEVDPGVEEYDQTDSRQSFTALPKIHKIPIDADIFVCFSCSQGYSTLRDPFSGSYFVQDLCSVFKEYGEKLHLSELVLKVKEMVAARQIRVQGSADAEMQMPVVLDTLRKLVYFDKPNTNFVRPQPSEEIYRLIRQFDNLSK</sequence>
<dbReference type="PANTHER" id="PTHR47901:SF8">
    <property type="entry name" value="CASPASE-3"/>
    <property type="match status" value="1"/>
</dbReference>
<dbReference type="Proteomes" id="UP001347796">
    <property type="component" value="Unassembled WGS sequence"/>
</dbReference>
<dbReference type="PRINTS" id="PR00376">
    <property type="entry name" value="IL1BCENZYME"/>
</dbReference>
<evidence type="ECO:0000313" key="9">
    <source>
        <dbReference type="Proteomes" id="UP001347796"/>
    </source>
</evidence>
<dbReference type="InterPro" id="IPR016129">
    <property type="entry name" value="Caspase_his_AS"/>
</dbReference>
<accession>A0AAN8P4R8</accession>
<dbReference type="InterPro" id="IPR002138">
    <property type="entry name" value="Pept_C14_p10"/>
</dbReference>
<dbReference type="InterPro" id="IPR015917">
    <property type="entry name" value="Pept_C14A"/>
</dbReference>
<dbReference type="AlphaFoldDB" id="A0AAN8P4R8"/>
<dbReference type="PROSITE" id="PS50207">
    <property type="entry name" value="CASPASE_P10"/>
    <property type="match status" value="1"/>
</dbReference>
<dbReference type="GO" id="GO:0006508">
    <property type="term" value="P:proteolysis"/>
    <property type="evidence" value="ECO:0007669"/>
    <property type="project" value="UniProtKB-KW"/>
</dbReference>
<dbReference type="GO" id="GO:0004197">
    <property type="term" value="F:cysteine-type endopeptidase activity"/>
    <property type="evidence" value="ECO:0007669"/>
    <property type="project" value="InterPro"/>
</dbReference>
<dbReference type="InterPro" id="IPR029030">
    <property type="entry name" value="Caspase-like_dom_sf"/>
</dbReference>
<feature type="domain" description="Caspase family p20" evidence="7">
    <location>
        <begin position="5"/>
        <end position="136"/>
    </location>
</feature>
<evidence type="ECO:0000259" key="6">
    <source>
        <dbReference type="PROSITE" id="PS50207"/>
    </source>
</evidence>
<reference evidence="8 9" key="1">
    <citation type="submission" date="2024-01" db="EMBL/GenBank/DDBJ databases">
        <title>The genome of the rayed Mediterranean limpet Patella caerulea (Linnaeus, 1758).</title>
        <authorList>
            <person name="Anh-Thu Weber A."/>
            <person name="Halstead-Nussloch G."/>
        </authorList>
    </citation>
    <scope>NUCLEOTIDE SEQUENCE [LARGE SCALE GENOMIC DNA]</scope>
    <source>
        <strain evidence="8">AATW-2023a</strain>
        <tissue evidence="8">Whole specimen</tissue>
    </source>
</reference>
<dbReference type="PROSITE" id="PS50208">
    <property type="entry name" value="CASPASE_P20"/>
    <property type="match status" value="1"/>
</dbReference>
<keyword evidence="9" id="KW-1185">Reference proteome</keyword>
<name>A0AAN8P4R8_PATCE</name>
<dbReference type="Pfam" id="PF00656">
    <property type="entry name" value="Peptidase_C14"/>
    <property type="match status" value="1"/>
</dbReference>
<dbReference type="PROSITE" id="PS01121">
    <property type="entry name" value="CASPASE_HIS"/>
    <property type="match status" value="1"/>
</dbReference>
<evidence type="ECO:0000259" key="7">
    <source>
        <dbReference type="PROSITE" id="PS50208"/>
    </source>
</evidence>
<evidence type="ECO:0000256" key="1">
    <source>
        <dbReference type="ARBA" id="ARBA00010134"/>
    </source>
</evidence>
<keyword evidence="3" id="KW-0053">Apoptosis</keyword>
<dbReference type="PANTHER" id="PTHR47901">
    <property type="entry name" value="CASPASE RECRUITMENT DOMAIN-CONTAINING PROTEIN 18"/>
    <property type="match status" value="1"/>
</dbReference>
<comment type="similarity">
    <text evidence="1 5">Belongs to the peptidase C14A family.</text>
</comment>
<feature type="domain" description="Caspase family p10" evidence="6">
    <location>
        <begin position="158"/>
        <end position="250"/>
    </location>
</feature>
<evidence type="ECO:0000313" key="8">
    <source>
        <dbReference type="EMBL" id="KAK6170502.1"/>
    </source>
</evidence>
<evidence type="ECO:0000256" key="3">
    <source>
        <dbReference type="ARBA" id="ARBA00022703"/>
    </source>
</evidence>
<keyword evidence="4" id="KW-0378">Hydrolase</keyword>
<dbReference type="InterPro" id="IPR002398">
    <property type="entry name" value="Pept_C14"/>
</dbReference>
<dbReference type="SMART" id="SM00115">
    <property type="entry name" value="CASc"/>
    <property type="match status" value="1"/>
</dbReference>
<evidence type="ECO:0000256" key="5">
    <source>
        <dbReference type="RuleBase" id="RU003971"/>
    </source>
</evidence>
<evidence type="ECO:0000256" key="4">
    <source>
        <dbReference type="ARBA" id="ARBA00022801"/>
    </source>
</evidence>
<proteinExistence type="inferred from homology"/>
<comment type="caution">
    <text evidence="8">The sequence shown here is derived from an EMBL/GenBank/DDBJ whole genome shotgun (WGS) entry which is preliminary data.</text>
</comment>
<gene>
    <name evidence="8" type="ORF">SNE40_018882</name>
</gene>